<dbReference type="EMBL" id="CM029049">
    <property type="protein sequence ID" value="KAG2574587.1"/>
    <property type="molecule type" value="Genomic_DNA"/>
</dbReference>
<feature type="compositionally biased region" description="Polar residues" evidence="1">
    <location>
        <begin position="317"/>
        <end position="333"/>
    </location>
</feature>
<evidence type="ECO:0000259" key="2">
    <source>
        <dbReference type="Pfam" id="PF23547"/>
    </source>
</evidence>
<feature type="region of interest" description="Disordered" evidence="1">
    <location>
        <begin position="619"/>
        <end position="649"/>
    </location>
</feature>
<feature type="compositionally biased region" description="Acidic residues" evidence="1">
    <location>
        <begin position="892"/>
        <end position="903"/>
    </location>
</feature>
<protein>
    <submittedName>
        <fullName evidence="4">Uncharacterized protein</fullName>
    </submittedName>
</protein>
<dbReference type="InterPro" id="IPR004252">
    <property type="entry name" value="Probable_transposase_24"/>
</dbReference>
<reference evidence="4" key="1">
    <citation type="submission" date="2020-05" db="EMBL/GenBank/DDBJ databases">
        <title>WGS assembly of Panicum virgatum.</title>
        <authorList>
            <person name="Lovell J.T."/>
            <person name="Jenkins J."/>
            <person name="Shu S."/>
            <person name="Juenger T.E."/>
            <person name="Schmutz J."/>
        </authorList>
    </citation>
    <scope>NUCLEOTIDE SEQUENCE</scope>
    <source>
        <strain evidence="4">AP13</strain>
    </source>
</reference>
<comment type="caution">
    <text evidence="4">The sequence shown here is derived from an EMBL/GenBank/DDBJ whole genome shotgun (WGS) entry which is preliminary data.</text>
</comment>
<dbReference type="InterPro" id="IPR057025">
    <property type="entry name" value="Znr_FGT1_2"/>
</dbReference>
<sequence>MAPPPAEFIEVRCAGCGETLEVEPALTEFACPDCSTQQALPPELMPPPPPRPRRALPIPGRGPAAAVPVPVPVPVAPAPASLPCAACAALLSVPAGLARFACPLCGVELTVDGGHLRAYLASPPRATVSVLAPPPAGITLSSRPSPHRRPEQGQVEKYNHLTRTIHREETFSSSKTGTIHTMLAQKEPSVYSAHREESRIEPINKTVAKSSATKTKLPACPESTGMEKVRQEPPIHASCASWAQVCSSNYPVRAQGQRPVEDFTSHGQQINKHRTVPSTIQHETIEAPNQANRVEQAQGDYHSKSTVWNLKRKRSGKSASVQKGKQKGLTSYPNGGVHLRRSTRLSKQPENLINDEPVQQPAALHQCDSDPLNIDKIISNLCSSPLPQHQMPQASSSQSGQVDAATGPPQSNHGASQDGQFPLCYSQLYPPEVLGEHLLDRIGDEQPHSPEDQFHIMHVQQEGAQRGNSLLGSVVKSSGKRRGRGHQPTRLIQPRREVDRPVLTPNIIDKWDVNPPCPKVASTITILLKQKYPGSTYLPAGQRREVPPNGEVVLQWQQYPPETRDAILNEFLQRYKWAPGREAECLKLFERRVARQFAGILSEEKRKVRVKFAALDKSNEASGAHRSNRHAESEDEDQEEAEDQEALERSYDDDPLLWKRFPPAWMYPSWWERLCEHWAKEEVLKMSSQNRKNRYTGGRAHHTSGSRSIAMHRQIMVIENGGVPVSELEVFNKTHRRNGGTGEFVSERAKRTVEGFKKRMDEAGDKIHPHLAWVQEVGGRNRGRYYGLTGIIDKDKVDELAKSMPNSSDIKGHRQKFTQEQVQQMINQALQGLNETWEKKFKSLEKSLRGVPPLGIDPEHAPGSSTAREGGQKDQSRHNQDASDAQTGESHEENDEEVVSTSV</sequence>
<dbReference type="PANTHER" id="PTHR33411:SF10">
    <property type="entry name" value="OS08G0392500 PROTEIN"/>
    <property type="match status" value="1"/>
</dbReference>
<gene>
    <name evidence="4" type="ORF">PVAP13_7KG335470</name>
</gene>
<feature type="compositionally biased region" description="Polar residues" evidence="1">
    <location>
        <begin position="383"/>
        <end position="401"/>
    </location>
</feature>
<feature type="domain" description="FORGETTER1 second zinc ribbon" evidence="3">
    <location>
        <begin position="80"/>
        <end position="113"/>
    </location>
</feature>
<feature type="region of interest" description="Disordered" evidence="1">
    <location>
        <begin position="849"/>
        <end position="903"/>
    </location>
</feature>
<feature type="compositionally biased region" description="Basic and acidic residues" evidence="1">
    <location>
        <begin position="870"/>
        <end position="881"/>
    </location>
</feature>
<feature type="compositionally biased region" description="Acidic residues" evidence="1">
    <location>
        <begin position="633"/>
        <end position="645"/>
    </location>
</feature>
<organism evidence="4 5">
    <name type="scientific">Panicum virgatum</name>
    <name type="common">Blackwell switchgrass</name>
    <dbReference type="NCBI Taxonomy" id="38727"/>
    <lineage>
        <taxon>Eukaryota</taxon>
        <taxon>Viridiplantae</taxon>
        <taxon>Streptophyta</taxon>
        <taxon>Embryophyta</taxon>
        <taxon>Tracheophyta</taxon>
        <taxon>Spermatophyta</taxon>
        <taxon>Magnoliopsida</taxon>
        <taxon>Liliopsida</taxon>
        <taxon>Poales</taxon>
        <taxon>Poaceae</taxon>
        <taxon>PACMAD clade</taxon>
        <taxon>Panicoideae</taxon>
        <taxon>Panicodae</taxon>
        <taxon>Paniceae</taxon>
        <taxon>Panicinae</taxon>
        <taxon>Panicum</taxon>
        <taxon>Panicum sect. Hiantes</taxon>
    </lineage>
</organism>
<evidence type="ECO:0000259" key="3">
    <source>
        <dbReference type="Pfam" id="PF23548"/>
    </source>
</evidence>
<feature type="region of interest" description="Disordered" evidence="1">
    <location>
        <begin position="207"/>
        <end position="228"/>
    </location>
</feature>
<dbReference type="Proteomes" id="UP000823388">
    <property type="component" value="Chromosome 7K"/>
</dbReference>
<dbReference type="PANTHER" id="PTHR33411">
    <property type="entry name" value="OS08G0392500 PROTEIN"/>
    <property type="match status" value="1"/>
</dbReference>
<dbReference type="InterPro" id="IPR057024">
    <property type="entry name" value="Znr_FGT1_1"/>
</dbReference>
<proteinExistence type="predicted"/>
<accession>A0A8T0QHJ2</accession>
<dbReference type="Pfam" id="PF23547">
    <property type="entry name" value="Zn_ribbon_FGT1_1"/>
    <property type="match status" value="1"/>
</dbReference>
<feature type="compositionally biased region" description="Low complexity" evidence="1">
    <location>
        <begin position="207"/>
        <end position="216"/>
    </location>
</feature>
<evidence type="ECO:0000256" key="1">
    <source>
        <dbReference type="SAM" id="MobiDB-lite"/>
    </source>
</evidence>
<feature type="domain" description="FORGETTER1 first zinc ribbon" evidence="2">
    <location>
        <begin position="9"/>
        <end position="43"/>
    </location>
</feature>
<dbReference type="Pfam" id="PF03004">
    <property type="entry name" value="Transposase_24"/>
    <property type="match status" value="1"/>
</dbReference>
<feature type="region of interest" description="Disordered" evidence="1">
    <location>
        <begin position="298"/>
        <end position="351"/>
    </location>
</feature>
<dbReference type="Pfam" id="PF23548">
    <property type="entry name" value="Zn_ribbon_FGT1_2"/>
    <property type="match status" value="1"/>
</dbReference>
<evidence type="ECO:0000313" key="4">
    <source>
        <dbReference type="EMBL" id="KAG2574587.1"/>
    </source>
</evidence>
<evidence type="ECO:0000313" key="5">
    <source>
        <dbReference type="Proteomes" id="UP000823388"/>
    </source>
</evidence>
<dbReference type="AlphaFoldDB" id="A0A8T0QHJ2"/>
<name>A0A8T0QHJ2_PANVG</name>
<keyword evidence="5" id="KW-1185">Reference proteome</keyword>
<feature type="region of interest" description="Disordered" evidence="1">
    <location>
        <begin position="383"/>
        <end position="422"/>
    </location>
</feature>
<feature type="compositionally biased region" description="Polar residues" evidence="1">
    <location>
        <begin position="408"/>
        <end position="419"/>
    </location>
</feature>